<dbReference type="AlphaFoldDB" id="A0A6L3ZE76"/>
<evidence type="ECO:0000256" key="8">
    <source>
        <dbReference type="ARBA" id="ARBA00023306"/>
    </source>
</evidence>
<evidence type="ECO:0000256" key="5">
    <source>
        <dbReference type="ARBA" id="ARBA00022960"/>
    </source>
</evidence>
<dbReference type="Pfam" id="PF01225">
    <property type="entry name" value="Mur_ligase"/>
    <property type="match status" value="1"/>
</dbReference>
<evidence type="ECO:0000256" key="6">
    <source>
        <dbReference type="ARBA" id="ARBA00022984"/>
    </source>
</evidence>
<dbReference type="Gene3D" id="2.40.37.10">
    <property type="entry name" value="Lyase, Ornithine Decarboxylase, Chain A, domain 1"/>
    <property type="match status" value="1"/>
</dbReference>
<dbReference type="RefSeq" id="WP_151693559.1">
    <property type="nucleotide sequence ID" value="NZ_BMGX01000001.1"/>
</dbReference>
<dbReference type="Proteomes" id="UP000484164">
    <property type="component" value="Unassembled WGS sequence"/>
</dbReference>
<dbReference type="PRINTS" id="PR00992">
    <property type="entry name" value="ALARACEMASE"/>
</dbReference>
<evidence type="ECO:0000256" key="1">
    <source>
        <dbReference type="ARBA" id="ARBA00000316"/>
    </source>
</evidence>
<keyword evidence="5" id="KW-0133">Cell shape</keyword>
<dbReference type="SMART" id="SM01005">
    <property type="entry name" value="Ala_racemase_C"/>
    <property type="match status" value="1"/>
</dbReference>
<dbReference type="Pfam" id="PF01168">
    <property type="entry name" value="Ala_racemase_N"/>
    <property type="match status" value="1"/>
</dbReference>
<dbReference type="InterPro" id="IPR029066">
    <property type="entry name" value="PLP-binding_barrel"/>
</dbReference>
<dbReference type="InterPro" id="IPR009006">
    <property type="entry name" value="Ala_racemase/Decarboxylase_C"/>
</dbReference>
<dbReference type="InterPro" id="IPR000821">
    <property type="entry name" value="Ala_racemase"/>
</dbReference>
<keyword evidence="4 10" id="KW-0663">Pyridoxal phosphate</keyword>
<accession>A0A6L3ZE76</accession>
<dbReference type="InterPro" id="IPR001608">
    <property type="entry name" value="Ala_racemase_N"/>
</dbReference>
<dbReference type="InterPro" id="IPR000713">
    <property type="entry name" value="Mur_ligase_N"/>
</dbReference>
<dbReference type="Gene3D" id="3.20.20.10">
    <property type="entry name" value="Alanine racemase"/>
    <property type="match status" value="1"/>
</dbReference>
<evidence type="ECO:0000256" key="7">
    <source>
        <dbReference type="ARBA" id="ARBA00023235"/>
    </source>
</evidence>
<dbReference type="SUPFAM" id="SSF50621">
    <property type="entry name" value="Alanine racemase C-terminal domain-like"/>
    <property type="match status" value="1"/>
</dbReference>
<dbReference type="GO" id="GO:0009252">
    <property type="term" value="P:peptidoglycan biosynthetic process"/>
    <property type="evidence" value="ECO:0007669"/>
    <property type="project" value="UniProtKB-KW"/>
</dbReference>
<dbReference type="InterPro" id="IPR011079">
    <property type="entry name" value="Ala_racemase_C"/>
</dbReference>
<name>A0A6L3ZE76_9FLAO</name>
<dbReference type="InterPro" id="IPR013221">
    <property type="entry name" value="Mur_ligase_cen"/>
</dbReference>
<dbReference type="GO" id="GO:0005829">
    <property type="term" value="C:cytosol"/>
    <property type="evidence" value="ECO:0007669"/>
    <property type="project" value="TreeGrafter"/>
</dbReference>
<keyword evidence="8" id="KW-0131">Cell cycle</keyword>
<dbReference type="CDD" id="cd00430">
    <property type="entry name" value="PLPDE_III_AR"/>
    <property type="match status" value="1"/>
</dbReference>
<evidence type="ECO:0000256" key="4">
    <source>
        <dbReference type="ARBA" id="ARBA00022898"/>
    </source>
</evidence>
<dbReference type="InterPro" id="IPR036565">
    <property type="entry name" value="Mur-like_cat_sf"/>
</dbReference>
<evidence type="ECO:0000256" key="12">
    <source>
        <dbReference type="PIRSR" id="PIRSR600821-52"/>
    </source>
</evidence>
<evidence type="ECO:0000259" key="13">
    <source>
        <dbReference type="SMART" id="SM01005"/>
    </source>
</evidence>
<dbReference type="EMBL" id="WBVQ01000002">
    <property type="protein sequence ID" value="KAB2816131.1"/>
    <property type="molecule type" value="Genomic_DNA"/>
</dbReference>
<comment type="cofactor">
    <cofactor evidence="2 10 11">
        <name>pyridoxal 5'-phosphate</name>
        <dbReference type="ChEBI" id="CHEBI:597326"/>
    </cofactor>
</comment>
<proteinExistence type="inferred from homology"/>
<dbReference type="PANTHER" id="PTHR30511:SF0">
    <property type="entry name" value="ALANINE RACEMASE, CATABOLIC-RELATED"/>
    <property type="match status" value="1"/>
</dbReference>
<dbReference type="SUPFAM" id="SSF51419">
    <property type="entry name" value="PLP-binding barrel"/>
    <property type="match status" value="1"/>
</dbReference>
<evidence type="ECO:0000313" key="15">
    <source>
        <dbReference type="Proteomes" id="UP000484164"/>
    </source>
</evidence>
<keyword evidence="3" id="KW-0132">Cell division</keyword>
<feature type="active site" description="Proton acceptor; specific for L-alanine" evidence="10">
    <location>
        <position position="723"/>
    </location>
</feature>
<dbReference type="Gene3D" id="3.90.190.20">
    <property type="entry name" value="Mur ligase, C-terminal domain"/>
    <property type="match status" value="1"/>
</dbReference>
<dbReference type="GO" id="GO:0016881">
    <property type="term" value="F:acid-amino acid ligase activity"/>
    <property type="evidence" value="ECO:0007669"/>
    <property type="project" value="InterPro"/>
</dbReference>
<keyword evidence="7 10" id="KW-0413">Isomerase</keyword>
<sequence>MNKEGWTTGELAKVLNAELYGSSDIHIHQVLTDSRRLSFPTDTVFFALRSFKNDGHRYIPELFAKGVRVFVVDNIPQVHRSEAVFLLVKDTMDALHDAASAWRSAFHFAVLGITGSNGKTVVKEWVHQLLHHQFRIVRSPRSYNSQVGVPLSLFHMRSGHELGIFEAGISQIGEMEKLEKLIRPTWGIFTNLGDAHQEHFANKEIKLQEKLKLFEHAEHLIYCSDVEMVRNAILHKFQDSKVQLLSWGHQKEHSDIWIEKQRTKGAGTKLKVHWKSKALDVHLPFTDDASLENAMHALAFSLAFGVGPKVLLDGVKRLSSIAMRLELKKARNDSAVINDSYNSDPQSIRIALDFTGQQAQYSKKVVILSDLEQSGVDDAELYPMLAEMLEHRKIDLLIGIGDRISEFRSSFQIPAHFYPSTSAFVAELPLFDLGDSIILLKGARRFAFETIAHHLEERVHQTVLEINLSAVAHNLNYFRKLIRPETKIMAMVKAFGYGAGNYELANVLEYHNIDFLAVAYADEGVALRQAGITARIMVMNPSEESYEQILEYKLEPEIYSLSELYSFHRSVQHYSGEMQDLAVPVHVKVDTGMRRLGFEPEQMERVADEILAMPGIRVASVFSHLAASDDPSESAFTEAQISTFRDAAARLESGLGYVVIKHILNSSGIHNYPEAQFDMVRLGIGLYGISSVSWERHHLKRVSRLITRISQIKSISPGESVGYGRSFKAERSMKSATLPIGYADGIDRRLSNGAGEVWLNGQRAPIIGKVCMDMIMVDVTTIDCQEGDEVEIFGDHISIYEYAERTGTIPYEVLTSVSSRVKRIYFQE</sequence>
<dbReference type="GO" id="GO:0071555">
    <property type="term" value="P:cell wall organization"/>
    <property type="evidence" value="ECO:0007669"/>
    <property type="project" value="UniProtKB-KW"/>
</dbReference>
<dbReference type="PANTHER" id="PTHR30511">
    <property type="entry name" value="ALANINE RACEMASE"/>
    <property type="match status" value="1"/>
</dbReference>
<organism evidence="14 15">
    <name type="scientific">Phaeocystidibacter marisrubri</name>
    <dbReference type="NCBI Taxonomy" id="1577780"/>
    <lineage>
        <taxon>Bacteria</taxon>
        <taxon>Pseudomonadati</taxon>
        <taxon>Bacteroidota</taxon>
        <taxon>Flavobacteriia</taxon>
        <taxon>Flavobacteriales</taxon>
        <taxon>Phaeocystidibacteraceae</taxon>
        <taxon>Phaeocystidibacter</taxon>
    </lineage>
</organism>
<dbReference type="GO" id="GO:0008784">
    <property type="term" value="F:alanine racemase activity"/>
    <property type="evidence" value="ECO:0007669"/>
    <property type="project" value="UniProtKB-UniRule"/>
</dbReference>
<keyword evidence="15" id="KW-1185">Reference proteome</keyword>
<dbReference type="InterPro" id="IPR035911">
    <property type="entry name" value="MurE/MurF_N"/>
</dbReference>
<dbReference type="GO" id="GO:0030170">
    <property type="term" value="F:pyridoxal phosphate binding"/>
    <property type="evidence" value="ECO:0007669"/>
    <property type="project" value="UniProtKB-UniRule"/>
</dbReference>
<dbReference type="NCBIfam" id="TIGR00492">
    <property type="entry name" value="alr"/>
    <property type="match status" value="1"/>
</dbReference>
<feature type="modified residue" description="N6-(pyridoxal phosphate)lysine" evidence="10 11">
    <location>
        <position position="493"/>
    </location>
</feature>
<evidence type="ECO:0000256" key="9">
    <source>
        <dbReference type="ARBA" id="ARBA00023316"/>
    </source>
</evidence>
<dbReference type="Gene3D" id="3.40.1390.10">
    <property type="entry name" value="MurE/MurF, N-terminal domain"/>
    <property type="match status" value="1"/>
</dbReference>
<reference evidence="14 15" key="1">
    <citation type="submission" date="2019-10" db="EMBL/GenBank/DDBJ databases">
        <title>Genome sequence of Phaeocystidibacter marisrubri JCM30614 (type strain).</title>
        <authorList>
            <person name="Bowman J.P."/>
        </authorList>
    </citation>
    <scope>NUCLEOTIDE SEQUENCE [LARGE SCALE GENOMIC DNA]</scope>
    <source>
        <strain evidence="14 15">JCM 30614</strain>
    </source>
</reference>
<dbReference type="SUPFAM" id="SSF53623">
    <property type="entry name" value="MurD-like peptide ligases, catalytic domain"/>
    <property type="match status" value="1"/>
</dbReference>
<feature type="binding site" evidence="10 12">
    <location>
        <position position="772"/>
    </location>
    <ligand>
        <name>substrate</name>
    </ligand>
</feature>
<dbReference type="Pfam" id="PF08245">
    <property type="entry name" value="Mur_ligase_M"/>
    <property type="match status" value="1"/>
</dbReference>
<comment type="caution">
    <text evidence="14">The sequence shown here is derived from an EMBL/GenBank/DDBJ whole genome shotgun (WGS) entry which is preliminary data.</text>
</comment>
<comment type="catalytic activity">
    <reaction evidence="1 10">
        <text>L-alanine = D-alanine</text>
        <dbReference type="Rhea" id="RHEA:20249"/>
        <dbReference type="ChEBI" id="CHEBI:57416"/>
        <dbReference type="ChEBI" id="CHEBI:57972"/>
        <dbReference type="EC" id="5.1.1.1"/>
    </reaction>
</comment>
<evidence type="ECO:0000256" key="3">
    <source>
        <dbReference type="ARBA" id="ARBA00022618"/>
    </source>
</evidence>
<comment type="similarity">
    <text evidence="10">Belongs to the alanine racemase family.</text>
</comment>
<dbReference type="SUPFAM" id="SSF63418">
    <property type="entry name" value="MurE/MurF N-terminal domain"/>
    <property type="match status" value="1"/>
</dbReference>
<dbReference type="InterPro" id="IPR036615">
    <property type="entry name" value="Mur_ligase_C_dom_sf"/>
</dbReference>
<protein>
    <recommendedName>
        <fullName evidence="10">Alanine racemase</fullName>
        <ecNumber evidence="10">5.1.1.1</ecNumber>
    </recommendedName>
</protein>
<dbReference type="InterPro" id="IPR004101">
    <property type="entry name" value="Mur_ligase_C"/>
</dbReference>
<dbReference type="SUPFAM" id="SSF53244">
    <property type="entry name" value="MurD-like peptide ligases, peptide-binding domain"/>
    <property type="match status" value="1"/>
</dbReference>
<dbReference type="GO" id="GO:0008360">
    <property type="term" value="P:regulation of cell shape"/>
    <property type="evidence" value="ECO:0007669"/>
    <property type="project" value="UniProtKB-KW"/>
</dbReference>
<evidence type="ECO:0000313" key="14">
    <source>
        <dbReference type="EMBL" id="KAB2816131.1"/>
    </source>
</evidence>
<keyword evidence="9" id="KW-0961">Cell wall biogenesis/degradation</keyword>
<feature type="domain" description="Alanine racemase C-terminal" evidence="13">
    <location>
        <begin position="702"/>
        <end position="826"/>
    </location>
</feature>
<comment type="function">
    <text evidence="10">Catalyzes the interconversion of L-alanine and D-alanine. May also act on other amino acids.</text>
</comment>
<gene>
    <name evidence="14" type="ORF">F8C82_10610</name>
</gene>
<feature type="binding site" evidence="10 12">
    <location>
        <position position="595"/>
    </location>
    <ligand>
        <name>substrate</name>
    </ligand>
</feature>
<dbReference type="GO" id="GO:0051301">
    <property type="term" value="P:cell division"/>
    <property type="evidence" value="ECO:0007669"/>
    <property type="project" value="UniProtKB-KW"/>
</dbReference>
<dbReference type="GO" id="GO:0030632">
    <property type="term" value="P:D-alanine biosynthetic process"/>
    <property type="evidence" value="ECO:0007669"/>
    <property type="project" value="UniProtKB-UniRule"/>
</dbReference>
<evidence type="ECO:0000256" key="2">
    <source>
        <dbReference type="ARBA" id="ARBA00001933"/>
    </source>
</evidence>
<feature type="active site" description="Proton acceptor; specific for D-alanine" evidence="10">
    <location>
        <position position="493"/>
    </location>
</feature>
<dbReference type="NCBIfam" id="NF008897">
    <property type="entry name" value="PRK11930.1"/>
    <property type="match status" value="1"/>
</dbReference>
<dbReference type="HAMAP" id="MF_01201">
    <property type="entry name" value="Ala_racemase"/>
    <property type="match status" value="1"/>
</dbReference>
<dbReference type="GO" id="GO:0005524">
    <property type="term" value="F:ATP binding"/>
    <property type="evidence" value="ECO:0007669"/>
    <property type="project" value="InterPro"/>
</dbReference>
<dbReference type="UniPathway" id="UPA00042">
    <property type="reaction ID" value="UER00497"/>
</dbReference>
<dbReference type="Pfam" id="PF00842">
    <property type="entry name" value="Ala_racemase_C"/>
    <property type="match status" value="1"/>
</dbReference>
<comment type="pathway">
    <text evidence="10">Amino-acid biosynthesis; D-alanine biosynthesis; D-alanine from L-alanine: step 1/1.</text>
</comment>
<evidence type="ECO:0000256" key="11">
    <source>
        <dbReference type="PIRSR" id="PIRSR600821-50"/>
    </source>
</evidence>
<keyword evidence="14" id="KW-0436">Ligase</keyword>
<dbReference type="Gene3D" id="3.40.1190.10">
    <property type="entry name" value="Mur-like, catalytic domain"/>
    <property type="match status" value="1"/>
</dbReference>
<dbReference type="OrthoDB" id="9801978at2"/>
<evidence type="ECO:0000256" key="10">
    <source>
        <dbReference type="HAMAP-Rule" id="MF_01201"/>
    </source>
</evidence>
<dbReference type="Pfam" id="PF02875">
    <property type="entry name" value="Mur_ligase_C"/>
    <property type="match status" value="1"/>
</dbReference>
<dbReference type="FunFam" id="3.20.20.10:FF:000002">
    <property type="entry name" value="Alanine racemase"/>
    <property type="match status" value="1"/>
</dbReference>
<dbReference type="EC" id="5.1.1.1" evidence="10"/>
<keyword evidence="6" id="KW-0573">Peptidoglycan synthesis</keyword>